<dbReference type="Proteomes" id="UP000027821">
    <property type="component" value="Unassembled WGS sequence"/>
</dbReference>
<proteinExistence type="predicted"/>
<organism evidence="1 2">
    <name type="scientific">Anditalea andensis</name>
    <dbReference type="NCBI Taxonomy" id="1048983"/>
    <lineage>
        <taxon>Bacteria</taxon>
        <taxon>Pseudomonadati</taxon>
        <taxon>Bacteroidota</taxon>
        <taxon>Cytophagia</taxon>
        <taxon>Cytophagales</taxon>
        <taxon>Cytophagaceae</taxon>
        <taxon>Anditalea</taxon>
    </lineage>
</organism>
<comment type="caution">
    <text evidence="1">The sequence shown here is derived from an EMBL/GenBank/DDBJ whole genome shotgun (WGS) entry which is preliminary data.</text>
</comment>
<dbReference type="RefSeq" id="WP_035079660.1">
    <property type="nucleotide sequence ID" value="NZ_JMIH01000040.1"/>
</dbReference>
<keyword evidence="2" id="KW-1185">Reference proteome</keyword>
<protein>
    <submittedName>
        <fullName evidence="1">Uncharacterized protein</fullName>
    </submittedName>
</protein>
<evidence type="ECO:0000313" key="1">
    <source>
        <dbReference type="EMBL" id="KEO71702.1"/>
    </source>
</evidence>
<reference evidence="1 2" key="1">
    <citation type="submission" date="2014-04" db="EMBL/GenBank/DDBJ databases">
        <title>Characterization and application of a salt tolerant electro-active bacterium.</title>
        <authorList>
            <person name="Yang L."/>
            <person name="Wei S."/>
            <person name="Tay Q.X.M."/>
        </authorList>
    </citation>
    <scope>NUCLEOTIDE SEQUENCE [LARGE SCALE GENOMIC DNA]</scope>
    <source>
        <strain evidence="1 2">LY1</strain>
    </source>
</reference>
<evidence type="ECO:0000313" key="2">
    <source>
        <dbReference type="Proteomes" id="UP000027821"/>
    </source>
</evidence>
<name>A0A074LD52_9BACT</name>
<dbReference type="AlphaFoldDB" id="A0A074LD52"/>
<dbReference type="EMBL" id="JMIH01000040">
    <property type="protein sequence ID" value="KEO71702.1"/>
    <property type="molecule type" value="Genomic_DNA"/>
</dbReference>
<gene>
    <name evidence="1" type="ORF">EL17_23150</name>
</gene>
<accession>A0A074LD52</accession>
<sequence length="69" mass="7760">MGCNHRWGMVPFQGWGSMVTIFERWDESIAGVWCPFRAGDRWLRFLNDEMNPSLGYGALSGLGIGDCGF</sequence>